<proteinExistence type="predicted"/>
<dbReference type="InterPro" id="IPR018062">
    <property type="entry name" value="HTH_AraC-typ_CS"/>
</dbReference>
<evidence type="ECO:0000256" key="1">
    <source>
        <dbReference type="ARBA" id="ARBA00023015"/>
    </source>
</evidence>
<dbReference type="InterPro" id="IPR018060">
    <property type="entry name" value="HTH_AraC"/>
</dbReference>
<dbReference type="PANTHER" id="PTHR43280:SF28">
    <property type="entry name" value="HTH-TYPE TRANSCRIPTIONAL ACTIVATOR RHAS"/>
    <property type="match status" value="1"/>
</dbReference>
<reference evidence="5 6" key="1">
    <citation type="submission" date="2021-06" db="EMBL/GenBank/DDBJ databases">
        <authorList>
            <person name="Criscuolo A."/>
        </authorList>
    </citation>
    <scope>NUCLEOTIDE SEQUENCE [LARGE SCALE GENOMIC DNA]</scope>
    <source>
        <strain evidence="6">CIP 111802</strain>
    </source>
</reference>
<dbReference type="PANTHER" id="PTHR43280">
    <property type="entry name" value="ARAC-FAMILY TRANSCRIPTIONAL REGULATOR"/>
    <property type="match status" value="1"/>
</dbReference>
<name>A0ABN7TFP4_9BACL</name>
<keyword evidence="1" id="KW-0805">Transcription regulation</keyword>
<keyword evidence="3" id="KW-0804">Transcription</keyword>
<accession>A0ABN7TFP4</accession>
<dbReference type="PROSITE" id="PS00041">
    <property type="entry name" value="HTH_ARAC_FAMILY_1"/>
    <property type="match status" value="1"/>
</dbReference>
<evidence type="ECO:0000256" key="3">
    <source>
        <dbReference type="ARBA" id="ARBA00023163"/>
    </source>
</evidence>
<feature type="domain" description="HTH araC/xylS-type" evidence="4">
    <location>
        <begin position="219"/>
        <end position="318"/>
    </location>
</feature>
<evidence type="ECO:0000256" key="2">
    <source>
        <dbReference type="ARBA" id="ARBA00023125"/>
    </source>
</evidence>
<comment type="caution">
    <text evidence="5">The sequence shown here is derived from an EMBL/GenBank/DDBJ whole genome shotgun (WGS) entry which is preliminary data.</text>
</comment>
<dbReference type="Pfam" id="PF12833">
    <property type="entry name" value="HTH_18"/>
    <property type="match status" value="1"/>
</dbReference>
<protein>
    <submittedName>
        <fullName evidence="5">HTH-type transcriptional activator RhaR</fullName>
    </submittedName>
</protein>
<sequence>MNEAVVCDIVNSITMRIFRWGTRAMDMKDMIKNNNIDWNKDMVKKLKHFPIVLHSNQWKKGTGLHYHPGLEFHMTHEGTGTMVVGKQIVLQSPRSVLVFRGMVPHQMISRSSYKRSVVSINFGDEDTGMLPSLHQLIEFAWIPNDSCLNFSLTPKQFLRMEEMVKELRHELMARGTGWEQVVLAQVLQMSVFLQRMLVEPEQVTALSSQPSGRKSDLVQQCSDFVCGNLGEDLSLKTVARRFAVSEAYLTRSFTKEMGISFYQYVLLQRVAEGKRLLREVPDVSISDIAYMIGFPSSSHFSRHFKLLTEETPSVYRQKMIDT</sequence>
<evidence type="ECO:0000313" key="5">
    <source>
        <dbReference type="EMBL" id="CAG7627528.1"/>
    </source>
</evidence>
<keyword evidence="2" id="KW-0238">DNA-binding</keyword>
<evidence type="ECO:0000313" key="6">
    <source>
        <dbReference type="Proteomes" id="UP000730618"/>
    </source>
</evidence>
<evidence type="ECO:0000259" key="4">
    <source>
        <dbReference type="PROSITE" id="PS01124"/>
    </source>
</evidence>
<dbReference type="SMART" id="SM00342">
    <property type="entry name" value="HTH_ARAC"/>
    <property type="match status" value="1"/>
</dbReference>
<dbReference type="Proteomes" id="UP000730618">
    <property type="component" value="Unassembled WGS sequence"/>
</dbReference>
<dbReference type="PROSITE" id="PS01124">
    <property type="entry name" value="HTH_ARAC_FAMILY_2"/>
    <property type="match status" value="1"/>
</dbReference>
<gene>
    <name evidence="5" type="primary">rhaR_21</name>
    <name evidence="5" type="ORF">PAECIP111802_01363</name>
</gene>
<organism evidence="5 6">
    <name type="scientific">Paenibacillus allorhizosphaerae</name>
    <dbReference type="NCBI Taxonomy" id="2849866"/>
    <lineage>
        <taxon>Bacteria</taxon>
        <taxon>Bacillati</taxon>
        <taxon>Bacillota</taxon>
        <taxon>Bacilli</taxon>
        <taxon>Bacillales</taxon>
        <taxon>Paenibacillaceae</taxon>
        <taxon>Paenibacillus</taxon>
    </lineage>
</organism>
<keyword evidence="6" id="KW-1185">Reference proteome</keyword>
<dbReference type="EMBL" id="CAJVCE010000003">
    <property type="protein sequence ID" value="CAG7627528.1"/>
    <property type="molecule type" value="Genomic_DNA"/>
</dbReference>